<dbReference type="PROSITE" id="PS50158">
    <property type="entry name" value="ZF_CCHC"/>
    <property type="match status" value="1"/>
</dbReference>
<sequence>MKSNGSAAVGWSGVGLVEGSDECECEDVIRKEFQQPKFKGYGPKVSKNVSSDALIIEDWESDTDEEDQPKPKVVKKIVESKTVKQDVVSDGKLKKKTVFPTAAKIEVVKPKQQEKPVRKPVKYAEMYRSQKPRGNQRNWNNQKSHQLGSDFVMNNKACFACGSFNHLIKDCKRKMPKNRVVDHVSKNTSASVTLKRLDYIDAQGRFKSVMAWVVTFRIFRTRADSNNTGGSGSTNTGGTVVPEMHGCSYKTFMNCKPHSFKGTEGVVGLKRWFEKIEQVFEICKCAEDDKVIPWSNVKAMMTIEYCPATKIEKIEQELWTLTLKGDDIEAYSNRFHELVLMCPELMPTESKKIGNPTGGKILSGKITKVQSLQLTSSWIVPSKVPEISKKGSPRNKDGRFGVHGAGNQQNDGARARPYVVVENPQQNPNVVTEDVRIPLPNARFLKVQGESRKRILDSLAEFRIDLIPGASLRLLDSLPVSPYRMLELSNQLKNFKRRVYSTKTTPPWGAPVLFVKERRTSMRMCIDNRELNNVD</sequence>
<evidence type="ECO:0000256" key="1">
    <source>
        <dbReference type="PROSITE-ProRule" id="PRU00047"/>
    </source>
</evidence>
<proteinExistence type="predicted"/>
<evidence type="ECO:0000259" key="3">
    <source>
        <dbReference type="PROSITE" id="PS50158"/>
    </source>
</evidence>
<protein>
    <submittedName>
        <fullName evidence="4">Reverse transcriptase domain-containing protein</fullName>
    </submittedName>
</protein>
<dbReference type="InterPro" id="IPR043502">
    <property type="entry name" value="DNA/RNA_pol_sf"/>
</dbReference>
<feature type="compositionally biased region" description="Basic and acidic residues" evidence="2">
    <location>
        <begin position="386"/>
        <end position="400"/>
    </location>
</feature>
<keyword evidence="4" id="KW-0808">Transferase</keyword>
<feature type="region of interest" description="Disordered" evidence="2">
    <location>
        <begin position="385"/>
        <end position="413"/>
    </location>
</feature>
<dbReference type="PANTHER" id="PTHR15503:SF45">
    <property type="entry name" value="RNA-DIRECTED DNA POLYMERASE HOMOLOG"/>
    <property type="match status" value="1"/>
</dbReference>
<keyword evidence="5" id="KW-1185">Reference proteome</keyword>
<dbReference type="Proteomes" id="UP001151760">
    <property type="component" value="Unassembled WGS sequence"/>
</dbReference>
<keyword evidence="1" id="KW-0862">Zinc</keyword>
<reference evidence="4" key="1">
    <citation type="journal article" date="2022" name="Int. J. Mol. Sci.">
        <title>Draft Genome of Tanacetum Coccineum: Genomic Comparison of Closely Related Tanacetum-Family Plants.</title>
        <authorList>
            <person name="Yamashiro T."/>
            <person name="Shiraishi A."/>
            <person name="Nakayama K."/>
            <person name="Satake H."/>
        </authorList>
    </citation>
    <scope>NUCLEOTIDE SEQUENCE</scope>
</reference>
<keyword evidence="4" id="KW-0695">RNA-directed DNA polymerase</keyword>
<dbReference type="GO" id="GO:0003964">
    <property type="term" value="F:RNA-directed DNA polymerase activity"/>
    <property type="evidence" value="ECO:0007669"/>
    <property type="project" value="UniProtKB-KW"/>
</dbReference>
<dbReference type="EMBL" id="BQNB010014946">
    <property type="protein sequence ID" value="GJT34235.1"/>
    <property type="molecule type" value="Genomic_DNA"/>
</dbReference>
<evidence type="ECO:0000313" key="5">
    <source>
        <dbReference type="Proteomes" id="UP001151760"/>
    </source>
</evidence>
<name>A0ABQ5D4I7_9ASTR</name>
<gene>
    <name evidence="4" type="ORF">Tco_0924654</name>
</gene>
<evidence type="ECO:0000256" key="2">
    <source>
        <dbReference type="SAM" id="MobiDB-lite"/>
    </source>
</evidence>
<keyword evidence="1" id="KW-0479">Metal-binding</keyword>
<keyword evidence="1" id="KW-0863">Zinc-finger</keyword>
<dbReference type="InterPro" id="IPR032567">
    <property type="entry name" value="RTL1-rel"/>
</dbReference>
<dbReference type="Gene3D" id="3.10.10.10">
    <property type="entry name" value="HIV Type 1 Reverse Transcriptase, subunit A, domain 1"/>
    <property type="match status" value="1"/>
</dbReference>
<evidence type="ECO:0000313" key="4">
    <source>
        <dbReference type="EMBL" id="GJT34235.1"/>
    </source>
</evidence>
<keyword evidence="4" id="KW-0548">Nucleotidyltransferase</keyword>
<feature type="domain" description="CCHC-type" evidence="3">
    <location>
        <begin position="158"/>
        <end position="173"/>
    </location>
</feature>
<reference evidence="4" key="2">
    <citation type="submission" date="2022-01" db="EMBL/GenBank/DDBJ databases">
        <authorList>
            <person name="Yamashiro T."/>
            <person name="Shiraishi A."/>
            <person name="Satake H."/>
            <person name="Nakayama K."/>
        </authorList>
    </citation>
    <scope>NUCLEOTIDE SEQUENCE</scope>
</reference>
<dbReference type="PANTHER" id="PTHR15503">
    <property type="entry name" value="LDOC1 RELATED"/>
    <property type="match status" value="1"/>
</dbReference>
<accession>A0ABQ5D4I7</accession>
<dbReference type="SUPFAM" id="SSF56672">
    <property type="entry name" value="DNA/RNA polymerases"/>
    <property type="match status" value="1"/>
</dbReference>
<organism evidence="4 5">
    <name type="scientific">Tanacetum coccineum</name>
    <dbReference type="NCBI Taxonomy" id="301880"/>
    <lineage>
        <taxon>Eukaryota</taxon>
        <taxon>Viridiplantae</taxon>
        <taxon>Streptophyta</taxon>
        <taxon>Embryophyta</taxon>
        <taxon>Tracheophyta</taxon>
        <taxon>Spermatophyta</taxon>
        <taxon>Magnoliopsida</taxon>
        <taxon>eudicotyledons</taxon>
        <taxon>Gunneridae</taxon>
        <taxon>Pentapetalae</taxon>
        <taxon>asterids</taxon>
        <taxon>campanulids</taxon>
        <taxon>Asterales</taxon>
        <taxon>Asteraceae</taxon>
        <taxon>Asteroideae</taxon>
        <taxon>Anthemideae</taxon>
        <taxon>Anthemidinae</taxon>
        <taxon>Tanacetum</taxon>
    </lineage>
</organism>
<comment type="caution">
    <text evidence="4">The sequence shown here is derived from an EMBL/GenBank/DDBJ whole genome shotgun (WGS) entry which is preliminary data.</text>
</comment>
<dbReference type="InterPro" id="IPR001878">
    <property type="entry name" value="Znf_CCHC"/>
</dbReference>